<keyword evidence="1" id="KW-0808">Transferase</keyword>
<evidence type="ECO:0000259" key="6">
    <source>
        <dbReference type="PROSITE" id="PS50011"/>
    </source>
</evidence>
<dbReference type="Proteomes" id="UP000642748">
    <property type="component" value="Unassembled WGS sequence"/>
</dbReference>
<comment type="caution">
    <text evidence="7">The sequence shown here is derived from an EMBL/GenBank/DDBJ whole genome shotgun (WGS) entry which is preliminary data.</text>
</comment>
<dbReference type="GO" id="GO:0004674">
    <property type="term" value="F:protein serine/threonine kinase activity"/>
    <property type="evidence" value="ECO:0007669"/>
    <property type="project" value="TreeGrafter"/>
</dbReference>
<dbReference type="PROSITE" id="PS50011">
    <property type="entry name" value="PROTEIN_KINASE_DOM"/>
    <property type="match status" value="1"/>
</dbReference>
<evidence type="ECO:0000313" key="8">
    <source>
        <dbReference type="Proteomes" id="UP000642748"/>
    </source>
</evidence>
<dbReference type="InterPro" id="IPR000719">
    <property type="entry name" value="Prot_kinase_dom"/>
</dbReference>
<feature type="region of interest" description="Disordered" evidence="5">
    <location>
        <begin position="276"/>
        <end position="352"/>
    </location>
</feature>
<dbReference type="CDD" id="cd14014">
    <property type="entry name" value="STKc_PknB_like"/>
    <property type="match status" value="1"/>
</dbReference>
<evidence type="ECO:0000256" key="5">
    <source>
        <dbReference type="SAM" id="MobiDB-lite"/>
    </source>
</evidence>
<keyword evidence="3 7" id="KW-0418">Kinase</keyword>
<evidence type="ECO:0000256" key="2">
    <source>
        <dbReference type="ARBA" id="ARBA00022741"/>
    </source>
</evidence>
<dbReference type="PANTHER" id="PTHR43289">
    <property type="entry name" value="MITOGEN-ACTIVATED PROTEIN KINASE KINASE KINASE 20-RELATED"/>
    <property type="match status" value="1"/>
</dbReference>
<evidence type="ECO:0000313" key="7">
    <source>
        <dbReference type="EMBL" id="GIH16534.1"/>
    </source>
</evidence>
<proteinExistence type="predicted"/>
<feature type="domain" description="Protein kinase" evidence="6">
    <location>
        <begin position="9"/>
        <end position="264"/>
    </location>
</feature>
<dbReference type="Pfam" id="PF00069">
    <property type="entry name" value="Pkinase"/>
    <property type="match status" value="1"/>
</dbReference>
<keyword evidence="2" id="KW-0547">Nucleotide-binding</keyword>
<dbReference type="SUPFAM" id="SSF56112">
    <property type="entry name" value="Protein kinase-like (PK-like)"/>
    <property type="match status" value="1"/>
</dbReference>
<dbReference type="InterPro" id="IPR011009">
    <property type="entry name" value="Kinase-like_dom_sf"/>
</dbReference>
<dbReference type="GO" id="GO:0005524">
    <property type="term" value="F:ATP binding"/>
    <property type="evidence" value="ECO:0007669"/>
    <property type="project" value="UniProtKB-KW"/>
</dbReference>
<dbReference type="EMBL" id="BONZ01000043">
    <property type="protein sequence ID" value="GIH16534.1"/>
    <property type="molecule type" value="Genomic_DNA"/>
</dbReference>
<dbReference type="PROSITE" id="PS00109">
    <property type="entry name" value="PROTEIN_KINASE_TYR"/>
    <property type="match status" value="1"/>
</dbReference>
<name>A0A8J3QT59_9ACTN</name>
<keyword evidence="8" id="KW-1185">Reference proteome</keyword>
<dbReference type="PANTHER" id="PTHR43289:SF34">
    <property type="entry name" value="SERINE_THREONINE-PROTEIN KINASE YBDM-RELATED"/>
    <property type="match status" value="1"/>
</dbReference>
<evidence type="ECO:0000256" key="3">
    <source>
        <dbReference type="ARBA" id="ARBA00022777"/>
    </source>
</evidence>
<accession>A0A8J3QT59</accession>
<dbReference type="Gene3D" id="1.10.510.10">
    <property type="entry name" value="Transferase(Phosphotransferase) domain 1"/>
    <property type="match status" value="1"/>
</dbReference>
<organism evidence="7 8">
    <name type="scientific">Rugosimonospora africana</name>
    <dbReference type="NCBI Taxonomy" id="556532"/>
    <lineage>
        <taxon>Bacteria</taxon>
        <taxon>Bacillati</taxon>
        <taxon>Actinomycetota</taxon>
        <taxon>Actinomycetes</taxon>
        <taxon>Micromonosporales</taxon>
        <taxon>Micromonosporaceae</taxon>
        <taxon>Rugosimonospora</taxon>
    </lineage>
</organism>
<protein>
    <submittedName>
        <fullName evidence="7">Putative serine/threonine-protein kinase PknA</fullName>
    </submittedName>
</protein>
<keyword evidence="4" id="KW-0067">ATP-binding</keyword>
<evidence type="ECO:0000256" key="4">
    <source>
        <dbReference type="ARBA" id="ARBA00022840"/>
    </source>
</evidence>
<dbReference type="AlphaFoldDB" id="A0A8J3QT59"/>
<gene>
    <name evidence="7" type="ORF">Raf01_47060</name>
</gene>
<evidence type="ECO:0000256" key="1">
    <source>
        <dbReference type="ARBA" id="ARBA00022679"/>
    </source>
</evidence>
<dbReference type="Gene3D" id="3.30.200.20">
    <property type="entry name" value="Phosphorylase Kinase, domain 1"/>
    <property type="match status" value="1"/>
</dbReference>
<reference evidence="7" key="1">
    <citation type="submission" date="2021-01" db="EMBL/GenBank/DDBJ databases">
        <title>Whole genome shotgun sequence of Rugosimonospora africana NBRC 104875.</title>
        <authorList>
            <person name="Komaki H."/>
            <person name="Tamura T."/>
        </authorList>
    </citation>
    <scope>NUCLEOTIDE SEQUENCE</scope>
    <source>
        <strain evidence="7">NBRC 104875</strain>
    </source>
</reference>
<sequence>MGTAIVGRYVLLGPIGYGGVSVVYQAIDTHRGKQSAVKLLAPAFAGDPRARMRVHQEAVITQRLRHPSVPKVYGFGDAPLPDGGCVPYVAMELLTGAVLAGKLAGGAMHWREAVRVAATIADVLAIAHRRGVVHRDLTPANIMMTRTGVKIIDFGEATTVEPISAMARAAEPLPTRTASVATSPADDVYALGVVLYQMLTGRSPYPSRGPDGDLAAARLRHVAPTPVLLVPQLPRALAEICRDCMAKRPEERPDSASVAVALWALLAPDAVLVPAGSPGTPEPFGRWRRPAPLRSRSQPSAQPGTPPTMQPDGQPGTPRDGQRPVRSPARSLRARFLPARFLTATPLPATPR</sequence>
<dbReference type="InterPro" id="IPR008266">
    <property type="entry name" value="Tyr_kinase_AS"/>
</dbReference>